<dbReference type="PIRSF" id="PIRSF036389">
    <property type="entry name" value="IOR_B"/>
    <property type="match status" value="1"/>
</dbReference>
<reference evidence="2" key="1">
    <citation type="submission" date="2023-02" db="EMBL/GenBank/DDBJ databases">
        <title>Genome sequence of Hyphococcus flavus.</title>
        <authorList>
            <person name="Rong J.-C."/>
            <person name="Zhao Q."/>
            <person name="Yi M."/>
            <person name="Wu J.-Y."/>
        </authorList>
    </citation>
    <scope>NUCLEOTIDE SEQUENCE</scope>
    <source>
        <strain evidence="2">MCCC 1K03223</strain>
    </source>
</reference>
<dbReference type="KEGG" id="hfl:PUV54_06085"/>
<dbReference type="Gene3D" id="3.90.1170.50">
    <property type="entry name" value="Aldehyde oxidase/xanthine dehydrogenase, a/b hammerhead"/>
    <property type="match status" value="1"/>
</dbReference>
<sequence>MDGAPINTQPASMNRRDVFRYASAAGALVIAAPLTACGRQTVRSEAVTAEPDPWFEGQIGGFVKILPDNTVVIAYPNPEMGQGVDTSLPMLIAEELDVDFESVETVQMPLEIMPLEDGQYTWKYVGQGSGGSTSVSGHWEGLRQAGAMARHLILAAAATRWSVPVSELTTSNGVVRHDGSNQRAAYGELAEEAGAIAQSEEQPALKPASEFTLIGTPQKTKNAKTIVTGKAVYGIDAEIPGMAHAVIARCPYFDGTANSVDDSAARAIPGVIDVVKIDRPPLDGPYTVQAEGYAVVANSTWAAMKGREALEIEWDRGPFADESSASFRAHCEELLEGEGQIVRDDGDFDAAVASAANVYEARYFEPYISHSPLEPQNCIADVKEDGTVTIIAPTQMPSGASRIVAQVLGMEDRMKIKVLATRLGGGFGRRLSNDYVAEAALVSKAAGRPVQVLWTREDDTRHDFFRPSGVHHLKAAFDENGAMTAWTQRLASASKYYRRPNLPETDYWQAELYTDDFPAQLVDNMRLEYFSARSGAPRGSWRAPAHTANAFVIQSFLDEIAHQRGEDPLELRLRILGEPRDLPYENHGGPVFNPGRLAACLRLAAERGGYGEPMPAGSGRGISGHFTFGGYVAEVVDVEVDSDGTLRVPRVVAAVDVGTVVNPSGIAAQLESGVNDGLSTALHLAISVENGRVVTGNFDTYPIMRIAEAPPIVETHIIDNGDPPAGMGEMGLPPLAPALTNAIFQATGKRIRDLPIADQLRV</sequence>
<dbReference type="Proteomes" id="UP001214043">
    <property type="component" value="Chromosome"/>
</dbReference>
<feature type="domain" description="Aldehyde oxidase/xanthine dehydrogenase a/b hammerhead" evidence="1">
    <location>
        <begin position="228"/>
        <end position="318"/>
    </location>
</feature>
<dbReference type="RefSeq" id="WP_274494705.1">
    <property type="nucleotide sequence ID" value="NZ_CP118166.1"/>
</dbReference>
<name>A0AAE9ZDI0_9PROT</name>
<organism evidence="2 3">
    <name type="scientific">Hyphococcus flavus</name>
    <dbReference type="NCBI Taxonomy" id="1866326"/>
    <lineage>
        <taxon>Bacteria</taxon>
        <taxon>Pseudomonadati</taxon>
        <taxon>Pseudomonadota</taxon>
        <taxon>Alphaproteobacteria</taxon>
        <taxon>Parvularculales</taxon>
        <taxon>Parvularculaceae</taxon>
        <taxon>Hyphococcus</taxon>
    </lineage>
</organism>
<dbReference type="InterPro" id="IPR000674">
    <property type="entry name" value="Ald_Oxase/Xan_DH_a/b"/>
</dbReference>
<evidence type="ECO:0000313" key="3">
    <source>
        <dbReference type="Proteomes" id="UP001214043"/>
    </source>
</evidence>
<dbReference type="Pfam" id="PF02738">
    <property type="entry name" value="MoCoBD_1"/>
    <property type="match status" value="1"/>
</dbReference>
<dbReference type="Gene3D" id="3.30.365.10">
    <property type="entry name" value="Aldehyde oxidase/xanthine dehydrogenase, molybdopterin binding domain"/>
    <property type="match status" value="4"/>
</dbReference>
<dbReference type="SUPFAM" id="SSF56003">
    <property type="entry name" value="Molybdenum cofactor-binding domain"/>
    <property type="match status" value="2"/>
</dbReference>
<protein>
    <submittedName>
        <fullName evidence="2">Molybdopterin-dependent oxidoreductase</fullName>
    </submittedName>
</protein>
<dbReference type="AlphaFoldDB" id="A0AAE9ZDI0"/>
<gene>
    <name evidence="2" type="ORF">PUV54_06085</name>
</gene>
<dbReference type="InterPro" id="IPR046867">
    <property type="entry name" value="AldOxase/xan_DH_MoCoBD2"/>
</dbReference>
<dbReference type="InterPro" id="IPR052516">
    <property type="entry name" value="N-heterocyclic_Hydroxylase"/>
</dbReference>
<dbReference type="InterPro" id="IPR037165">
    <property type="entry name" value="AldOxase/xan_DH_Mopterin-bd_sf"/>
</dbReference>
<accession>A0AAE9ZDI0</accession>
<dbReference type="InterPro" id="IPR008274">
    <property type="entry name" value="AldOxase/xan_DH_MoCoBD1"/>
</dbReference>
<dbReference type="InterPro" id="IPR012368">
    <property type="entry name" value="OxRdtase_Mopterin-bd_su_IorB"/>
</dbReference>
<dbReference type="PANTHER" id="PTHR47495:SF3">
    <property type="entry name" value="BLR6219 PROTEIN"/>
    <property type="match status" value="1"/>
</dbReference>
<dbReference type="Pfam" id="PF20256">
    <property type="entry name" value="MoCoBD_2"/>
    <property type="match status" value="2"/>
</dbReference>
<proteinExistence type="predicted"/>
<evidence type="ECO:0000313" key="2">
    <source>
        <dbReference type="EMBL" id="WDI32764.1"/>
    </source>
</evidence>
<dbReference type="InterPro" id="IPR036856">
    <property type="entry name" value="Ald_Oxase/Xan_DH_a/b_sf"/>
</dbReference>
<dbReference type="PANTHER" id="PTHR47495">
    <property type="entry name" value="ALDEHYDE DEHYDROGENASE"/>
    <property type="match status" value="1"/>
</dbReference>
<dbReference type="SMART" id="SM01008">
    <property type="entry name" value="Ald_Xan_dh_C"/>
    <property type="match status" value="1"/>
</dbReference>
<evidence type="ECO:0000259" key="1">
    <source>
        <dbReference type="SMART" id="SM01008"/>
    </source>
</evidence>
<dbReference type="SUPFAM" id="SSF54665">
    <property type="entry name" value="CO dehydrogenase molybdoprotein N-domain-like"/>
    <property type="match status" value="1"/>
</dbReference>
<dbReference type="EMBL" id="CP118166">
    <property type="protein sequence ID" value="WDI32764.1"/>
    <property type="molecule type" value="Genomic_DNA"/>
</dbReference>
<keyword evidence="3" id="KW-1185">Reference proteome</keyword>
<dbReference type="GO" id="GO:0016491">
    <property type="term" value="F:oxidoreductase activity"/>
    <property type="evidence" value="ECO:0007669"/>
    <property type="project" value="InterPro"/>
</dbReference>